<feature type="domain" description="MI" evidence="25">
    <location>
        <begin position="1080"/>
        <end position="1206"/>
    </location>
</feature>
<dbReference type="InterPro" id="IPR005549">
    <property type="entry name" value="Kinetochore_Nuf2_N"/>
</dbReference>
<feature type="region of interest" description="Disordered" evidence="23">
    <location>
        <begin position="366"/>
        <end position="399"/>
    </location>
</feature>
<feature type="domain" description="W2" evidence="24">
    <location>
        <begin position="1256"/>
        <end position="1436"/>
    </location>
</feature>
<feature type="compositionally biased region" description="Low complexity" evidence="23">
    <location>
        <begin position="785"/>
        <end position="799"/>
    </location>
</feature>
<dbReference type="GO" id="GO:0031262">
    <property type="term" value="C:Ndc80 complex"/>
    <property type="evidence" value="ECO:0007669"/>
    <property type="project" value="InterPro"/>
</dbReference>
<evidence type="ECO:0000256" key="4">
    <source>
        <dbReference type="ARBA" id="ARBA00022454"/>
    </source>
</evidence>
<evidence type="ECO:0000256" key="15">
    <source>
        <dbReference type="ARBA" id="ARBA00022990"/>
    </source>
</evidence>
<feature type="coiled-coil region" evidence="22">
    <location>
        <begin position="278"/>
        <end position="326"/>
    </location>
</feature>
<dbReference type="GO" id="GO:0006417">
    <property type="term" value="P:regulation of translation"/>
    <property type="evidence" value="ECO:0007669"/>
    <property type="project" value="UniProtKB-KW"/>
</dbReference>
<dbReference type="GO" id="GO:0016281">
    <property type="term" value="C:eukaryotic translation initiation factor 4F complex"/>
    <property type="evidence" value="ECO:0007669"/>
    <property type="project" value="TreeGrafter"/>
</dbReference>
<reference evidence="26" key="1">
    <citation type="submission" date="2022-08" db="UniProtKB">
        <authorList>
            <consortium name="EnsemblMetazoa"/>
        </authorList>
    </citation>
    <scope>IDENTIFICATION</scope>
</reference>
<keyword evidence="5" id="KW-0488">Methylation</keyword>
<dbReference type="PANTHER" id="PTHR23253:SF9">
    <property type="entry name" value="EUKARYOTIC TRANSLATION INITIATION FACTOR 4 GAMMA 2"/>
    <property type="match status" value="1"/>
</dbReference>
<sequence>MSNAAFIDDWNNIIPFKIKVTDLEKPTEQFVYKSILQFFKLMHYDVASYENMYSDSNETLTMKRVELVARINYIYQLCSDSKQTSFLYVDLVKPTGKKIIHLLKVLLNYLFYTNMVKETVLEKANNCAQEYSELNAKLNQEQITKEEKKIRANKINRHIDDLKLHLPQLKNQIETLQQRKHKLQENISTLKANDQQLADKIIKLKIEHSELAELLVADDEASSVREIKQSLTREIETLTETEKELQQAYQIHVSSINQIRPCNALLEKMLLIGMDESCKNLRGAIVELNSLCDKLRKQRNNLTNLSDTLQNNCEELDGLLADKNQELEVRRKVLEKNDRRKDSKHLEQEKRLKALDQANEIYAQLLTEDPRQTGTESRATGRENPVPPASRRWVPPSLRPQHGLTEEARIDSIFRKVRGILNKLTPEKFQKLSDELLKLDLNSSKILNGVILLIFDKALDEPKYSSMYAQLCKRIQKELETDIDKSKSSTFLQILLNVCRDKFENRVQYSEKIINSESTLTDDLEEKKNVAKQKILGNVKFIGELYKLGMLVEAHLHKMLRSLFTNKSSSSTEKNCEDMECLAQLIRTCGKNLDTELGKQLMDQYFERMEKYSQSQSMFPPRIRFMLRDLIELRKNNWTPRKVALVEGPAPIQELNHDDDVLPPGLNHLRNRDRDYRNMDRSEQRDWIGKFSLNLHNLNDGFNLLSVSSPSPLLPSSYNQSSNGYGNRDHRDNGGGGGGGGNYRMHNNRNNQNNYGNNNMRYNKHNNHHHQGSGGGGMRDGGNGSHSSSYGGNSGMMSNKDLAPRFKRNLMTPPQNPVEELQMRPTPNSLLFKANMNIKPQLPISSSIGGGTIGGPRQLGGNENGNAHLNKHYTDLHQQHHHHHQGQQNLQGPIGDHGNREMNGDRMMNHYETPSHNRQPMDPLNQSLLNPISGVTSNNSSLMLGGKLTQKEQIVKQASTDKTEKKKKDKGMSKEDHMKRVVTFVSDVMLENIKQQIEDEEQKKNACTEENEEKSDMETKDATVKEVLVEGDEKTDIGSETQKDEHDATSLNNQQQEPLAEAENTAEMKERQEDDAIPAAIPESAEPSVDEKPVVKKLSLMEELVNAFCELKLPEKFMRDAMIAILNQVLDRNDAFHAKTIEFLQILNKESKLSHSAALESFKSIVNGMNEKEKTIPKITSIIASLLARAVAVNLCGLADVANFTENGQHYPLFLLVLQHLHKQLGKQPLQELFNKSKVNLMASLPECDRTKDRMAEILEDRNLNFLYPLLRVQAELWKQILSDANPQQFYKWIKENVESSCYAEPGFIVAIMTVLLKYIHQESENLKEDKKRIEKEKEILTKYCPVLNAFLNGNNDLQLTAVYAIQVYWYSIGYPKGVLLRWFQEMYELSVIEEDAFLRYKEDVTDIYPGKGKALFQVNQWLTWLAEAEDEDDDEED</sequence>
<dbReference type="PANTHER" id="PTHR23253">
    <property type="entry name" value="EUKARYOTIC TRANSLATION INITIATION FACTOR 4 GAMMA"/>
    <property type="match status" value="1"/>
</dbReference>
<dbReference type="VEuPathDB" id="VectorBase:ACON2_040533"/>
<evidence type="ECO:0000256" key="16">
    <source>
        <dbReference type="ARBA" id="ARBA00023054"/>
    </source>
</evidence>
<dbReference type="InterPro" id="IPR003307">
    <property type="entry name" value="W2_domain"/>
</dbReference>
<dbReference type="PROSITE" id="PS51363">
    <property type="entry name" value="W2"/>
    <property type="match status" value="1"/>
</dbReference>
<comment type="subcellular location">
    <subcellularLocation>
        <location evidence="1">Chromosome</location>
        <location evidence="1">Centromere</location>
    </subcellularLocation>
</comment>
<dbReference type="PROSITE" id="PS51366">
    <property type="entry name" value="MI"/>
    <property type="match status" value="1"/>
</dbReference>
<organism evidence="26">
    <name type="scientific">Anopheles coluzzii</name>
    <name type="common">African malaria mosquito</name>
    <dbReference type="NCBI Taxonomy" id="1518534"/>
    <lineage>
        <taxon>Eukaryota</taxon>
        <taxon>Metazoa</taxon>
        <taxon>Ecdysozoa</taxon>
        <taxon>Arthropoda</taxon>
        <taxon>Hexapoda</taxon>
        <taxon>Insecta</taxon>
        <taxon>Pterygota</taxon>
        <taxon>Neoptera</taxon>
        <taxon>Endopterygota</taxon>
        <taxon>Diptera</taxon>
        <taxon>Nematocera</taxon>
        <taxon>Culicoidea</taxon>
        <taxon>Culicidae</taxon>
        <taxon>Anophelinae</taxon>
        <taxon>Anopheles</taxon>
    </lineage>
</organism>
<keyword evidence="16 22" id="KW-0175">Coiled coil</keyword>
<feature type="coiled-coil region" evidence="22">
    <location>
        <begin position="121"/>
        <end position="248"/>
    </location>
</feature>
<evidence type="ECO:0000256" key="8">
    <source>
        <dbReference type="ARBA" id="ARBA00022540"/>
    </source>
</evidence>
<dbReference type="CDD" id="cd11559">
    <property type="entry name" value="W2_eIF4G1_like"/>
    <property type="match status" value="1"/>
</dbReference>
<evidence type="ECO:0000256" key="13">
    <source>
        <dbReference type="ARBA" id="ARBA00022845"/>
    </source>
</evidence>
<dbReference type="InterPro" id="IPR003891">
    <property type="entry name" value="Initiation_fac_eIF4g_MI"/>
</dbReference>
<dbReference type="GO" id="GO:0003729">
    <property type="term" value="F:mRNA binding"/>
    <property type="evidence" value="ECO:0007669"/>
    <property type="project" value="TreeGrafter"/>
</dbReference>
<feature type="coiled-coil region" evidence="22">
    <location>
        <begin position="1317"/>
        <end position="1344"/>
    </location>
</feature>
<dbReference type="SUPFAM" id="SSF48371">
    <property type="entry name" value="ARM repeat"/>
    <property type="match status" value="3"/>
</dbReference>
<feature type="compositionally biased region" description="Low complexity" evidence="23">
    <location>
        <begin position="715"/>
        <end position="726"/>
    </location>
</feature>
<dbReference type="Pfam" id="PF02020">
    <property type="entry name" value="W2"/>
    <property type="match status" value="1"/>
</dbReference>
<evidence type="ECO:0000256" key="1">
    <source>
        <dbReference type="ARBA" id="ARBA00004584"/>
    </source>
</evidence>
<keyword evidence="15" id="KW-0007">Acetylation</keyword>
<evidence type="ECO:0000256" key="11">
    <source>
        <dbReference type="ARBA" id="ARBA00022776"/>
    </source>
</evidence>
<dbReference type="FunFam" id="1.25.40.180:FF:000106">
    <property type="entry name" value="Translation initiation factor 4G"/>
    <property type="match status" value="1"/>
</dbReference>
<evidence type="ECO:0000313" key="26">
    <source>
        <dbReference type="EnsemblMetazoa" id="ACOM038433-PA.1"/>
    </source>
</evidence>
<dbReference type="Gene3D" id="1.10.418.60">
    <property type="entry name" value="Ncd80 complex, Nuf2 subunit"/>
    <property type="match status" value="1"/>
</dbReference>
<dbReference type="GO" id="GO:0003743">
    <property type="term" value="F:translation initiation factor activity"/>
    <property type="evidence" value="ECO:0007669"/>
    <property type="project" value="UniProtKB-KW"/>
</dbReference>
<keyword evidence="14" id="KW-0648">Protein biosynthesis</keyword>
<keyword evidence="17" id="KW-0131">Cell cycle</keyword>
<keyword evidence="9" id="KW-0597">Phosphoprotein</keyword>
<feature type="compositionally biased region" description="Gly residues" evidence="23">
    <location>
        <begin position="848"/>
        <end position="858"/>
    </location>
</feature>
<protein>
    <recommendedName>
        <fullName evidence="20">Eukaryotic translation initiation factor 4 gamma 2</fullName>
    </recommendedName>
</protein>
<dbReference type="SMART" id="SM00515">
    <property type="entry name" value="eIF5C"/>
    <property type="match status" value="1"/>
</dbReference>
<feature type="compositionally biased region" description="Gly residues" evidence="23">
    <location>
        <begin position="772"/>
        <end position="784"/>
    </location>
</feature>
<keyword evidence="11" id="KW-0498">Mitosis</keyword>
<keyword evidence="4" id="KW-0158">Chromosome</keyword>
<keyword evidence="6" id="KW-0678">Repressor</keyword>
<proteinExistence type="inferred from homology"/>
<dbReference type="FunFam" id="1.25.40.180:FF:000007">
    <property type="entry name" value="Eukaryotic translation initiation factor 4 gamma 2"/>
    <property type="match status" value="1"/>
</dbReference>
<keyword evidence="13" id="KW-0810">Translation regulation</keyword>
<comment type="function">
    <text evidence="19">Appears to play a role in the switch from cap-dependent to IRES-mediated translation during mitosis, apoptosis and viral infection. Cleaved by some caspases and viral proteases.</text>
</comment>
<feature type="compositionally biased region" description="Basic and acidic residues" evidence="23">
    <location>
        <begin position="897"/>
        <end position="915"/>
    </location>
</feature>
<comment type="similarity">
    <text evidence="3">Belongs to the eukaryotic initiation factor 4G family.</text>
</comment>
<accession>A0A8W7PWF6</accession>
<evidence type="ECO:0000256" key="3">
    <source>
        <dbReference type="ARBA" id="ARBA00005775"/>
    </source>
</evidence>
<feature type="region of interest" description="Disordered" evidence="23">
    <location>
        <begin position="715"/>
        <end position="800"/>
    </location>
</feature>
<name>A0A8W7PWF6_ANOCL</name>
<dbReference type="InterPro" id="IPR038275">
    <property type="entry name" value="Nuf2_N_sf"/>
</dbReference>
<evidence type="ECO:0000256" key="20">
    <source>
        <dbReference type="ARBA" id="ARBA00040449"/>
    </source>
</evidence>
<evidence type="ECO:0000259" key="24">
    <source>
        <dbReference type="PROSITE" id="PS51363"/>
    </source>
</evidence>
<feature type="region of interest" description="Disordered" evidence="23">
    <location>
        <begin position="955"/>
        <end position="977"/>
    </location>
</feature>
<keyword evidence="10" id="KW-0132">Cell division</keyword>
<feature type="compositionally biased region" description="Basic and acidic residues" evidence="23">
    <location>
        <begin position="1014"/>
        <end position="1048"/>
    </location>
</feature>
<dbReference type="Pfam" id="PF03800">
    <property type="entry name" value="Nuf2"/>
    <property type="match status" value="1"/>
</dbReference>
<evidence type="ECO:0000259" key="25">
    <source>
        <dbReference type="PROSITE" id="PS51366"/>
    </source>
</evidence>
<evidence type="ECO:0000256" key="18">
    <source>
        <dbReference type="ARBA" id="ARBA00023328"/>
    </source>
</evidence>
<dbReference type="Pfam" id="PF02854">
    <property type="entry name" value="MIF4G"/>
    <property type="match status" value="1"/>
</dbReference>
<evidence type="ECO:0000256" key="12">
    <source>
        <dbReference type="ARBA" id="ARBA00022843"/>
    </source>
</evidence>
<evidence type="ECO:0000256" key="7">
    <source>
        <dbReference type="ARBA" id="ARBA00022499"/>
    </source>
</evidence>
<feature type="compositionally biased region" description="Basic residues" evidence="23">
    <location>
        <begin position="762"/>
        <end position="771"/>
    </location>
</feature>
<keyword evidence="7" id="KW-1017">Isopeptide bond</keyword>
<keyword evidence="12" id="KW-0832">Ubl conjugation</keyword>
<dbReference type="InterPro" id="IPR003890">
    <property type="entry name" value="MIF4G-like_typ-3"/>
</dbReference>
<evidence type="ECO:0000256" key="17">
    <source>
        <dbReference type="ARBA" id="ARBA00023306"/>
    </source>
</evidence>
<dbReference type="Gene3D" id="1.25.40.180">
    <property type="match status" value="3"/>
</dbReference>
<evidence type="ECO:0000256" key="23">
    <source>
        <dbReference type="SAM" id="MobiDB-lite"/>
    </source>
</evidence>
<feature type="compositionally biased region" description="Polar residues" evidence="23">
    <location>
        <begin position="916"/>
        <end position="936"/>
    </location>
</feature>
<feature type="compositionally biased region" description="Low complexity" evidence="23">
    <location>
        <begin position="743"/>
        <end position="761"/>
    </location>
</feature>
<evidence type="ECO:0000256" key="9">
    <source>
        <dbReference type="ARBA" id="ARBA00022553"/>
    </source>
</evidence>
<evidence type="ECO:0000256" key="10">
    <source>
        <dbReference type="ARBA" id="ARBA00022618"/>
    </source>
</evidence>
<evidence type="ECO:0000256" key="6">
    <source>
        <dbReference type="ARBA" id="ARBA00022491"/>
    </source>
</evidence>
<feature type="region of interest" description="Disordered" evidence="23">
    <location>
        <begin position="997"/>
        <end position="1072"/>
    </location>
</feature>
<evidence type="ECO:0000256" key="22">
    <source>
        <dbReference type="SAM" id="Coils"/>
    </source>
</evidence>
<dbReference type="EnsemblMetazoa" id="ACOM038433-RA">
    <property type="protein sequence ID" value="ACOM038433-PA.1"/>
    <property type="gene ID" value="ACOM038433"/>
</dbReference>
<evidence type="ECO:0000256" key="21">
    <source>
        <dbReference type="ARBA" id="ARBA00046720"/>
    </source>
</evidence>
<keyword evidence="8" id="KW-0396">Initiation factor</keyword>
<dbReference type="Proteomes" id="UP000075882">
    <property type="component" value="Unassembled WGS sequence"/>
</dbReference>
<dbReference type="InterPro" id="IPR016024">
    <property type="entry name" value="ARM-type_fold"/>
</dbReference>
<dbReference type="VEuPathDB" id="VectorBase:ACON2_029999"/>
<dbReference type="FunFam" id="1.25.40.180:FF:000064">
    <property type="entry name" value="Translation initiation factor 4G"/>
    <property type="match status" value="1"/>
</dbReference>
<evidence type="ECO:0000256" key="5">
    <source>
        <dbReference type="ARBA" id="ARBA00022481"/>
    </source>
</evidence>
<comment type="subunit">
    <text evidence="21">Interacts with the serine/threonine protein kinases MKNK1 and MKNK2. Binds EIF4A and EIF3. Interacts with MIF4GD. Interacts with DAZAP2.</text>
</comment>
<feature type="region of interest" description="Disordered" evidence="23">
    <location>
        <begin position="847"/>
        <end position="936"/>
    </location>
</feature>
<evidence type="ECO:0000256" key="14">
    <source>
        <dbReference type="ARBA" id="ARBA00022917"/>
    </source>
</evidence>
<comment type="similarity">
    <text evidence="2">Belongs to the NUF2 family.</text>
</comment>
<dbReference type="SMART" id="SM00543">
    <property type="entry name" value="MIF4G"/>
    <property type="match status" value="1"/>
</dbReference>
<dbReference type="GO" id="GO:0051301">
    <property type="term" value="P:cell division"/>
    <property type="evidence" value="ECO:0007669"/>
    <property type="project" value="UniProtKB-KW"/>
</dbReference>
<evidence type="ECO:0000256" key="19">
    <source>
        <dbReference type="ARBA" id="ARBA00037759"/>
    </source>
</evidence>
<evidence type="ECO:0000256" key="2">
    <source>
        <dbReference type="ARBA" id="ARBA00005498"/>
    </source>
</evidence>
<keyword evidence="18" id="KW-0137">Centromere</keyword>